<keyword evidence="5" id="KW-1185">Reference proteome</keyword>
<reference evidence="4 5" key="1">
    <citation type="submission" date="2015-06" db="EMBL/GenBank/DDBJ databases">
        <title>Draft genome of the ant-associated black yeast Phialophora attae CBS 131958.</title>
        <authorList>
            <person name="Moreno L.F."/>
            <person name="Stielow B.J."/>
            <person name="de Hoog S."/>
            <person name="Vicente V.A."/>
            <person name="Weiss V.A."/>
            <person name="de Vries M."/>
            <person name="Cruz L.M."/>
            <person name="Souza E.M."/>
        </authorList>
    </citation>
    <scope>NUCLEOTIDE SEQUENCE [LARGE SCALE GENOMIC DNA]</scope>
    <source>
        <strain evidence="4 5">CBS 131958</strain>
    </source>
</reference>
<dbReference type="Gene3D" id="3.40.50.720">
    <property type="entry name" value="NAD(P)-binding Rossmann-like Domain"/>
    <property type="match status" value="1"/>
</dbReference>
<dbReference type="SUPFAM" id="SSF51735">
    <property type="entry name" value="NAD(P)-binding Rossmann-fold domains"/>
    <property type="match status" value="1"/>
</dbReference>
<dbReference type="Pfam" id="PF08240">
    <property type="entry name" value="ADH_N"/>
    <property type="match status" value="1"/>
</dbReference>
<comment type="similarity">
    <text evidence="1">Belongs to the zinc-containing alcohol dehydrogenase family.</text>
</comment>
<protein>
    <submittedName>
        <fullName evidence="4">Protein TOXD</fullName>
    </submittedName>
</protein>
<dbReference type="RefSeq" id="XP_018002541.1">
    <property type="nucleotide sequence ID" value="XM_018150398.1"/>
</dbReference>
<dbReference type="InterPro" id="IPR013154">
    <property type="entry name" value="ADH-like_N"/>
</dbReference>
<gene>
    <name evidence="4" type="ORF">AB675_9829</name>
</gene>
<dbReference type="STRING" id="1664694.A0A0N0NPC9"/>
<comment type="caution">
    <text evidence="4">The sequence shown here is derived from an EMBL/GenBank/DDBJ whole genome shotgun (WGS) entry which is preliminary data.</text>
</comment>
<organism evidence="4 5">
    <name type="scientific">Cyphellophora attinorum</name>
    <dbReference type="NCBI Taxonomy" id="1664694"/>
    <lineage>
        <taxon>Eukaryota</taxon>
        <taxon>Fungi</taxon>
        <taxon>Dikarya</taxon>
        <taxon>Ascomycota</taxon>
        <taxon>Pezizomycotina</taxon>
        <taxon>Eurotiomycetes</taxon>
        <taxon>Chaetothyriomycetidae</taxon>
        <taxon>Chaetothyriales</taxon>
        <taxon>Cyphellophoraceae</taxon>
        <taxon>Cyphellophora</taxon>
    </lineage>
</organism>
<dbReference type="OrthoDB" id="48317at2759"/>
<dbReference type="GO" id="GO:0016651">
    <property type="term" value="F:oxidoreductase activity, acting on NAD(P)H"/>
    <property type="evidence" value="ECO:0007669"/>
    <property type="project" value="InterPro"/>
</dbReference>
<dbReference type="PANTHER" id="PTHR45348:SF2">
    <property type="entry name" value="ZINC-TYPE ALCOHOL DEHYDROGENASE-LIKE PROTEIN C2E1P3.01"/>
    <property type="match status" value="1"/>
</dbReference>
<dbReference type="InterPro" id="IPR020843">
    <property type="entry name" value="ER"/>
</dbReference>
<evidence type="ECO:0000259" key="3">
    <source>
        <dbReference type="SMART" id="SM00829"/>
    </source>
</evidence>
<keyword evidence="2" id="KW-0560">Oxidoreductase</keyword>
<dbReference type="SMART" id="SM00829">
    <property type="entry name" value="PKS_ER"/>
    <property type="match status" value="1"/>
</dbReference>
<evidence type="ECO:0000256" key="1">
    <source>
        <dbReference type="ARBA" id="ARBA00008072"/>
    </source>
</evidence>
<evidence type="ECO:0000256" key="2">
    <source>
        <dbReference type="ARBA" id="ARBA00023002"/>
    </source>
</evidence>
<dbReference type="Gene3D" id="3.90.180.10">
    <property type="entry name" value="Medium-chain alcohol dehydrogenases, catalytic domain"/>
    <property type="match status" value="1"/>
</dbReference>
<dbReference type="GeneID" id="28742278"/>
<accession>A0A0N0NPC9</accession>
<dbReference type="AlphaFoldDB" id="A0A0N0NPC9"/>
<evidence type="ECO:0000313" key="5">
    <source>
        <dbReference type="Proteomes" id="UP000038010"/>
    </source>
</evidence>
<proteinExistence type="inferred from homology"/>
<dbReference type="InterPro" id="IPR011032">
    <property type="entry name" value="GroES-like_sf"/>
</dbReference>
<dbReference type="Proteomes" id="UP000038010">
    <property type="component" value="Unassembled WGS sequence"/>
</dbReference>
<dbReference type="InterPro" id="IPR036291">
    <property type="entry name" value="NAD(P)-bd_dom_sf"/>
</dbReference>
<dbReference type="CDD" id="cd08249">
    <property type="entry name" value="enoyl_reductase_like"/>
    <property type="match status" value="1"/>
</dbReference>
<dbReference type="EMBL" id="LFJN01000007">
    <property type="protein sequence ID" value="KPI42578.1"/>
    <property type="molecule type" value="Genomic_DNA"/>
</dbReference>
<dbReference type="SUPFAM" id="SSF50129">
    <property type="entry name" value="GroES-like"/>
    <property type="match status" value="1"/>
</dbReference>
<evidence type="ECO:0000313" key="4">
    <source>
        <dbReference type="EMBL" id="KPI42578.1"/>
    </source>
</evidence>
<dbReference type="PANTHER" id="PTHR45348">
    <property type="entry name" value="HYPOTHETICAL OXIDOREDUCTASE (EUROFUNG)"/>
    <property type="match status" value="1"/>
</dbReference>
<name>A0A0N0NPC9_9EURO</name>
<dbReference type="VEuPathDB" id="FungiDB:AB675_9829"/>
<sequence>MATMKALTIKEKGGAPVLIERPIPFVRPTYMLVKVAAVGLNPADALCLDYGMNVPGHMMGCDWAGTVVEVGEDVTRDFKPGERVAGMCRSAEPFRDDVGCFSEYAVVKADLALHIPDSMPFTDAAALGVAVVTTGRCLFDTFNIPYPVVSPEGKLSPPTSTAPQQILIYGGSTSMGTLTTQFAKLAGLHVLTTSSPTNHAMVKSLSNPDFIVDHYSPSAPAELLAESQRLTPTHGPLRMCMDTISSASSAVFCCKVLNPSAMPPGLDTPVEWVPAHVESDLTYSTIGPLTPPLPGIQTKRRIGFSFLGEEWAMLGPVQPANVGDFERSRAFAVVAERCLAGGLVKPHVIEVQEGGLEAIPGGIERYRKGLVSGRKLVYVV</sequence>
<feature type="domain" description="Enoyl reductase (ER)" evidence="3">
    <location>
        <begin position="13"/>
        <end position="307"/>
    </location>
</feature>
<dbReference type="InterPro" id="IPR047122">
    <property type="entry name" value="Trans-enoyl_RdTase-like"/>
</dbReference>